<dbReference type="Pfam" id="PF08240">
    <property type="entry name" value="ADH_N"/>
    <property type="match status" value="1"/>
</dbReference>
<accession>A0A918CKX4</accession>
<dbReference type="AlphaFoldDB" id="A0A918CKX4"/>
<reference evidence="2" key="2">
    <citation type="submission" date="2020-09" db="EMBL/GenBank/DDBJ databases">
        <authorList>
            <person name="Sun Q."/>
            <person name="Ohkuma M."/>
        </authorList>
    </citation>
    <scope>NUCLEOTIDE SEQUENCE</scope>
    <source>
        <strain evidence="2">JCM 31311</strain>
    </source>
</reference>
<sequence>MSSHPPANHAAWFVQRRLTLEVGPAPYTPPRAGELVVRTHAVAVNPVDWLIPLIGRFAYPWLKSPAVLGFDLAGEVVEVGPDVTRFRVGDRVLALAVGTEKDRNTPAEGAFQQHVVVLDRLTCPLPGHLTYEQGAVLPLGLSTAACGLFQKDQLALQYPSATPVPTGQTLLIWGGSTSVGNNAIQLAVAAGYEVVTTASPRNFEHLRALGASQVFDYHSDTVVQDLIAALHGKTLAGALSLASGSAGACMDVLRACKGRKFVSMASTPVSFELLGQHPGSRLLLPRLMGRMLWATAALQLKARRGGIQTRSIWGGSLMNDDIGPLIFETFLPAALAEQRYRAAPEPDVIGHGLKAIQQGLEVQQRGVSARKVVISIAQPFSPL</sequence>
<gene>
    <name evidence="2" type="ORF">GCM10008957_42370</name>
</gene>
<dbReference type="Gene3D" id="3.40.50.720">
    <property type="entry name" value="NAD(P)-binding Rossmann-like Domain"/>
    <property type="match status" value="1"/>
</dbReference>
<dbReference type="RefSeq" id="WP_189092506.1">
    <property type="nucleotide sequence ID" value="NZ_BMQL01000038.1"/>
</dbReference>
<comment type="caution">
    <text evidence="2">The sequence shown here is derived from an EMBL/GenBank/DDBJ whole genome shotgun (WGS) entry which is preliminary data.</text>
</comment>
<organism evidence="2 3">
    <name type="scientific">Deinococcus ruber</name>
    <dbReference type="NCBI Taxonomy" id="1848197"/>
    <lineage>
        <taxon>Bacteria</taxon>
        <taxon>Thermotogati</taxon>
        <taxon>Deinococcota</taxon>
        <taxon>Deinococci</taxon>
        <taxon>Deinococcales</taxon>
        <taxon>Deinococcaceae</taxon>
        <taxon>Deinococcus</taxon>
    </lineage>
</organism>
<dbReference type="CDD" id="cd08249">
    <property type="entry name" value="enoyl_reductase_like"/>
    <property type="match status" value="1"/>
</dbReference>
<dbReference type="SUPFAM" id="SSF50129">
    <property type="entry name" value="GroES-like"/>
    <property type="match status" value="1"/>
</dbReference>
<proteinExistence type="predicted"/>
<dbReference type="InterPro" id="IPR013154">
    <property type="entry name" value="ADH-like_N"/>
</dbReference>
<dbReference type="PANTHER" id="PTHR45348">
    <property type="entry name" value="HYPOTHETICAL OXIDOREDUCTASE (EUROFUNG)"/>
    <property type="match status" value="1"/>
</dbReference>
<dbReference type="InterPro" id="IPR047122">
    <property type="entry name" value="Trans-enoyl_RdTase-like"/>
</dbReference>
<dbReference type="SMART" id="SM00829">
    <property type="entry name" value="PKS_ER"/>
    <property type="match status" value="1"/>
</dbReference>
<evidence type="ECO:0000313" key="3">
    <source>
        <dbReference type="Proteomes" id="UP000603865"/>
    </source>
</evidence>
<dbReference type="Proteomes" id="UP000603865">
    <property type="component" value="Unassembled WGS sequence"/>
</dbReference>
<dbReference type="InterPro" id="IPR011032">
    <property type="entry name" value="GroES-like_sf"/>
</dbReference>
<keyword evidence="3" id="KW-1185">Reference proteome</keyword>
<evidence type="ECO:0000259" key="1">
    <source>
        <dbReference type="SMART" id="SM00829"/>
    </source>
</evidence>
<dbReference type="Gene3D" id="3.90.180.10">
    <property type="entry name" value="Medium-chain alcohol dehydrogenases, catalytic domain"/>
    <property type="match status" value="1"/>
</dbReference>
<dbReference type="GO" id="GO:0016651">
    <property type="term" value="F:oxidoreductase activity, acting on NAD(P)H"/>
    <property type="evidence" value="ECO:0007669"/>
    <property type="project" value="InterPro"/>
</dbReference>
<feature type="domain" description="Enoyl reductase (ER)" evidence="1">
    <location>
        <begin position="17"/>
        <end position="374"/>
    </location>
</feature>
<protein>
    <recommendedName>
        <fullName evidence="1">Enoyl reductase (ER) domain-containing protein</fullName>
    </recommendedName>
</protein>
<dbReference type="InterPro" id="IPR036291">
    <property type="entry name" value="NAD(P)-bd_dom_sf"/>
</dbReference>
<dbReference type="EMBL" id="BMQL01000038">
    <property type="protein sequence ID" value="GGR26346.1"/>
    <property type="molecule type" value="Genomic_DNA"/>
</dbReference>
<evidence type="ECO:0000313" key="2">
    <source>
        <dbReference type="EMBL" id="GGR26346.1"/>
    </source>
</evidence>
<name>A0A918CKX4_9DEIO</name>
<dbReference type="InterPro" id="IPR020843">
    <property type="entry name" value="ER"/>
</dbReference>
<dbReference type="PANTHER" id="PTHR45348:SF2">
    <property type="entry name" value="ZINC-TYPE ALCOHOL DEHYDROGENASE-LIKE PROTEIN C2E1P3.01"/>
    <property type="match status" value="1"/>
</dbReference>
<dbReference type="SUPFAM" id="SSF51735">
    <property type="entry name" value="NAD(P)-binding Rossmann-fold domains"/>
    <property type="match status" value="1"/>
</dbReference>
<reference evidence="2" key="1">
    <citation type="journal article" date="2014" name="Int. J. Syst. Evol. Microbiol.">
        <title>Complete genome sequence of Corynebacterium casei LMG S-19264T (=DSM 44701T), isolated from a smear-ripened cheese.</title>
        <authorList>
            <consortium name="US DOE Joint Genome Institute (JGI-PGF)"/>
            <person name="Walter F."/>
            <person name="Albersmeier A."/>
            <person name="Kalinowski J."/>
            <person name="Ruckert C."/>
        </authorList>
    </citation>
    <scope>NUCLEOTIDE SEQUENCE</scope>
    <source>
        <strain evidence="2">JCM 31311</strain>
    </source>
</reference>